<name>A0A4R3KE52_9FIRM</name>
<comment type="pathway">
    <text evidence="1 9">Amino-acid biosynthesis; L-lysine biosynthesis via DAP pathway; DL-2,6-diaminopimelate from LL-2,6-diaminopimelate: step 1/1.</text>
</comment>
<accession>A0A4R3KE52</accession>
<keyword evidence="7 9" id="KW-0413">Isomerase</keyword>
<keyword evidence="13" id="KW-1185">Reference proteome</keyword>
<evidence type="ECO:0000256" key="7">
    <source>
        <dbReference type="ARBA" id="ARBA00023235"/>
    </source>
</evidence>
<comment type="caution">
    <text evidence="12">The sequence shown here is derived from an EMBL/GenBank/DDBJ whole genome shotgun (WGS) entry which is preliminary data.</text>
</comment>
<evidence type="ECO:0000256" key="8">
    <source>
        <dbReference type="ARBA" id="ARBA00051712"/>
    </source>
</evidence>
<feature type="binding site" evidence="9">
    <location>
        <begin position="223"/>
        <end position="224"/>
    </location>
    <ligand>
        <name>substrate</name>
    </ligand>
</feature>
<dbReference type="EC" id="5.1.1.7" evidence="3 9"/>
<dbReference type="Gene3D" id="3.10.310.10">
    <property type="entry name" value="Diaminopimelate Epimerase, Chain A, domain 1"/>
    <property type="match status" value="2"/>
</dbReference>
<keyword evidence="6 9" id="KW-0457">Lysine biosynthesis</keyword>
<dbReference type="NCBIfam" id="TIGR00652">
    <property type="entry name" value="DapF"/>
    <property type="match status" value="1"/>
</dbReference>
<comment type="similarity">
    <text evidence="2 9">Belongs to the diaminopimelate epimerase family.</text>
</comment>
<comment type="function">
    <text evidence="9">Catalyzes the stereoinversion of LL-2,6-diaminopimelate (L,L-DAP) to meso-diaminopimelate (meso-DAP), a precursor of L-lysine and an essential component of the bacterial peptidoglycan.</text>
</comment>
<proteinExistence type="inferred from homology"/>
<evidence type="ECO:0000256" key="1">
    <source>
        <dbReference type="ARBA" id="ARBA00005196"/>
    </source>
</evidence>
<evidence type="ECO:0000313" key="13">
    <source>
        <dbReference type="Proteomes" id="UP000295188"/>
    </source>
</evidence>
<feature type="transmembrane region" description="Helical" evidence="11">
    <location>
        <begin position="216"/>
        <end position="235"/>
    </location>
</feature>
<dbReference type="PANTHER" id="PTHR31689:SF0">
    <property type="entry name" value="DIAMINOPIMELATE EPIMERASE"/>
    <property type="match status" value="1"/>
</dbReference>
<dbReference type="PROSITE" id="PS01326">
    <property type="entry name" value="DAP_EPIMERASE"/>
    <property type="match status" value="1"/>
</dbReference>
<dbReference type="Pfam" id="PF01678">
    <property type="entry name" value="DAP_epimerase"/>
    <property type="match status" value="2"/>
</dbReference>
<dbReference type="PANTHER" id="PTHR31689">
    <property type="entry name" value="DIAMINOPIMELATE EPIMERASE, CHLOROPLASTIC"/>
    <property type="match status" value="1"/>
</dbReference>
<feature type="active site" description="Proton donor" evidence="9">
    <location>
        <position position="73"/>
    </location>
</feature>
<reference evidence="12 13" key="1">
    <citation type="submission" date="2019-03" db="EMBL/GenBank/DDBJ databases">
        <title>Genomic Encyclopedia of Type Strains, Phase IV (KMG-IV): sequencing the most valuable type-strain genomes for metagenomic binning, comparative biology and taxonomic classification.</title>
        <authorList>
            <person name="Goeker M."/>
        </authorList>
    </citation>
    <scope>NUCLEOTIDE SEQUENCE [LARGE SCALE GENOMIC DNA]</scope>
    <source>
        <strain evidence="12 13">DSM 20467</strain>
    </source>
</reference>
<comment type="subcellular location">
    <subcellularLocation>
        <location evidence="9">Cytoplasm</location>
    </subcellularLocation>
</comment>
<dbReference type="RefSeq" id="WP_132547623.1">
    <property type="nucleotide sequence ID" value="NZ_SMAA01000003.1"/>
</dbReference>
<dbReference type="FunFam" id="3.10.310.10:FF:000004">
    <property type="entry name" value="Diaminopimelate epimerase"/>
    <property type="match status" value="1"/>
</dbReference>
<dbReference type="GO" id="GO:0005829">
    <property type="term" value="C:cytosol"/>
    <property type="evidence" value="ECO:0007669"/>
    <property type="project" value="TreeGrafter"/>
</dbReference>
<dbReference type="SUPFAM" id="SSF54506">
    <property type="entry name" value="Diaminopimelate epimerase-like"/>
    <property type="match status" value="2"/>
</dbReference>
<feature type="binding site" evidence="9">
    <location>
        <position position="162"/>
    </location>
    <ligand>
        <name>substrate</name>
    </ligand>
</feature>
<dbReference type="UniPathway" id="UPA00034">
    <property type="reaction ID" value="UER00025"/>
</dbReference>
<comment type="caution">
    <text evidence="9">Lacks conserved residue(s) required for the propagation of feature annotation.</text>
</comment>
<evidence type="ECO:0000256" key="6">
    <source>
        <dbReference type="ARBA" id="ARBA00023154"/>
    </source>
</evidence>
<dbReference type="AlphaFoldDB" id="A0A4R3KE52"/>
<dbReference type="GO" id="GO:0009089">
    <property type="term" value="P:lysine biosynthetic process via diaminopimelate"/>
    <property type="evidence" value="ECO:0007669"/>
    <property type="project" value="UniProtKB-UniRule"/>
</dbReference>
<dbReference type="HAMAP" id="MF_00197">
    <property type="entry name" value="DAP_epimerase"/>
    <property type="match status" value="1"/>
</dbReference>
<keyword evidence="11" id="KW-0472">Membrane</keyword>
<dbReference type="InterPro" id="IPR001653">
    <property type="entry name" value="DAP_epimerase_DapF"/>
</dbReference>
<comment type="subunit">
    <text evidence="9">Homodimer.</text>
</comment>
<keyword evidence="4 9" id="KW-0963">Cytoplasm</keyword>
<dbReference type="OrthoDB" id="9805408at2"/>
<feature type="site" description="Could be important to modulate the pK values of the two catalytic cysteine residues" evidence="9">
    <location>
        <position position="164"/>
    </location>
</feature>
<dbReference type="EMBL" id="SMAA01000003">
    <property type="protein sequence ID" value="TCS80921.1"/>
    <property type="molecule type" value="Genomic_DNA"/>
</dbReference>
<evidence type="ECO:0000256" key="10">
    <source>
        <dbReference type="PROSITE-ProRule" id="PRU10125"/>
    </source>
</evidence>
<evidence type="ECO:0000256" key="11">
    <source>
        <dbReference type="SAM" id="Phobius"/>
    </source>
</evidence>
<keyword evidence="11" id="KW-0812">Transmembrane</keyword>
<protein>
    <recommendedName>
        <fullName evidence="3 9">Diaminopimelate epimerase</fullName>
        <shortName evidence="9">DAP epimerase</shortName>
        <ecNumber evidence="3 9">5.1.1.7</ecNumber>
    </recommendedName>
    <alternativeName>
        <fullName evidence="9">PLP-independent amino acid racemase</fullName>
    </alternativeName>
</protein>
<evidence type="ECO:0000256" key="9">
    <source>
        <dbReference type="HAMAP-Rule" id="MF_00197"/>
    </source>
</evidence>
<evidence type="ECO:0000256" key="3">
    <source>
        <dbReference type="ARBA" id="ARBA00013080"/>
    </source>
</evidence>
<comment type="catalytic activity">
    <reaction evidence="8 9">
        <text>(2S,6S)-2,6-diaminopimelate = meso-2,6-diaminopimelate</text>
        <dbReference type="Rhea" id="RHEA:15393"/>
        <dbReference type="ChEBI" id="CHEBI:57609"/>
        <dbReference type="ChEBI" id="CHEBI:57791"/>
        <dbReference type="EC" id="5.1.1.7"/>
    </reaction>
</comment>
<dbReference type="FunFam" id="3.10.310.10:FF:000001">
    <property type="entry name" value="Diaminopimelate epimerase"/>
    <property type="match status" value="1"/>
</dbReference>
<keyword evidence="11" id="KW-1133">Transmembrane helix</keyword>
<feature type="binding site" evidence="9">
    <location>
        <begin position="74"/>
        <end position="75"/>
    </location>
    <ligand>
        <name>substrate</name>
    </ligand>
</feature>
<feature type="binding site" evidence="9">
    <location>
        <position position="13"/>
    </location>
    <ligand>
        <name>substrate</name>
    </ligand>
</feature>
<gene>
    <name evidence="9" type="primary">dapF</name>
    <name evidence="12" type="ORF">EDC37_10391</name>
</gene>
<evidence type="ECO:0000256" key="2">
    <source>
        <dbReference type="ARBA" id="ARBA00010219"/>
    </source>
</evidence>
<organism evidence="12 13">
    <name type="scientific">Pectinatus cerevisiiphilus</name>
    <dbReference type="NCBI Taxonomy" id="86956"/>
    <lineage>
        <taxon>Bacteria</taxon>
        <taxon>Bacillati</taxon>
        <taxon>Bacillota</taxon>
        <taxon>Negativicutes</taxon>
        <taxon>Selenomonadales</taxon>
        <taxon>Selenomonadaceae</taxon>
        <taxon>Pectinatus</taxon>
    </lineage>
</organism>
<dbReference type="Proteomes" id="UP000295188">
    <property type="component" value="Unassembled WGS sequence"/>
</dbReference>
<feature type="binding site" evidence="9">
    <location>
        <begin position="213"/>
        <end position="214"/>
    </location>
    <ligand>
        <name>substrate</name>
    </ligand>
</feature>
<feature type="binding site" evidence="9">
    <location>
        <position position="64"/>
    </location>
    <ligand>
        <name>substrate</name>
    </ligand>
</feature>
<feature type="active site" evidence="10">
    <location>
        <position position="73"/>
    </location>
</feature>
<feature type="active site" description="Proton acceptor" evidence="9">
    <location>
        <position position="222"/>
    </location>
</feature>
<feature type="site" description="Could be important to modulate the pK values of the two catalytic cysteine residues" evidence="9">
    <location>
        <position position="213"/>
    </location>
</feature>
<evidence type="ECO:0000256" key="4">
    <source>
        <dbReference type="ARBA" id="ARBA00022490"/>
    </source>
</evidence>
<sequence length="280" mass="31098">MQLKFSKWQGCGNDFVLVNGFTENISNIQEQAIKICDRNYGIGADGVILILPSSTCDFRMQIFNSDGTEAEMCGNGIRCFARYVLEAGLSDKHSFTVETKAGTIIPQLITNDNETMVCVDMGTPVLKGEQIPVTGYGNNRVINEPLTVEDHRFNITCVSMGNPHCVIFVDDIKKIDINKWGPILEKYKIFPNKTNVEFIQVINRTHLRMRVWERGAAITLACGTGACASLVAAILNNLCDRKARLELDGGNLSIAWNENDNKVYMTGPAKKVFEGIYDSE</sequence>
<dbReference type="InterPro" id="IPR018510">
    <property type="entry name" value="DAP_epimerase_AS"/>
</dbReference>
<evidence type="ECO:0000256" key="5">
    <source>
        <dbReference type="ARBA" id="ARBA00022605"/>
    </source>
</evidence>
<evidence type="ECO:0000313" key="12">
    <source>
        <dbReference type="EMBL" id="TCS80921.1"/>
    </source>
</evidence>
<dbReference type="GO" id="GO:0008837">
    <property type="term" value="F:diaminopimelate epimerase activity"/>
    <property type="evidence" value="ECO:0007669"/>
    <property type="project" value="UniProtKB-UniRule"/>
</dbReference>
<feature type="binding site" evidence="9">
    <location>
        <position position="195"/>
    </location>
    <ligand>
        <name>substrate</name>
    </ligand>
</feature>
<keyword evidence="5 9" id="KW-0028">Amino-acid biosynthesis</keyword>